<keyword evidence="3" id="KW-1185">Reference proteome</keyword>
<dbReference type="OrthoDB" id="117615at2759"/>
<dbReference type="SUPFAM" id="SSF56672">
    <property type="entry name" value="DNA/RNA polymerases"/>
    <property type="match status" value="1"/>
</dbReference>
<dbReference type="InterPro" id="IPR043502">
    <property type="entry name" value="DNA/RNA_pol_sf"/>
</dbReference>
<organism evidence="2 3">
    <name type="scientific">Phytophthora fragariaefolia</name>
    <dbReference type="NCBI Taxonomy" id="1490495"/>
    <lineage>
        <taxon>Eukaryota</taxon>
        <taxon>Sar</taxon>
        <taxon>Stramenopiles</taxon>
        <taxon>Oomycota</taxon>
        <taxon>Peronosporomycetes</taxon>
        <taxon>Peronosporales</taxon>
        <taxon>Peronosporaceae</taxon>
        <taxon>Phytophthora</taxon>
    </lineage>
</organism>
<dbReference type="AlphaFoldDB" id="A0A9W6XKX7"/>
<evidence type="ECO:0000313" key="3">
    <source>
        <dbReference type="Proteomes" id="UP001165121"/>
    </source>
</evidence>
<comment type="caution">
    <text evidence="2">The sequence shown here is derived from an EMBL/GenBank/DDBJ whole genome shotgun (WGS) entry which is preliminary data.</text>
</comment>
<dbReference type="InterPro" id="IPR000477">
    <property type="entry name" value="RT_dom"/>
</dbReference>
<proteinExistence type="predicted"/>
<sequence>MEQIVGPLLYKKVLVWLDDVLGFAKSPEGLLDVLEAFLQRCEQFGLKLHPRKCHFFMQKASWCGNVISADGVAHSPERVQGLVEMASPRTAGNLQHFLCAVGWMRQNIPQLTALTSDLHVLLDIAAKSVGSRKKTKLEFVLSDGPPHMTLPFSTSNKRFWI</sequence>
<protein>
    <submittedName>
        <fullName evidence="2">Unnamed protein product</fullName>
    </submittedName>
</protein>
<dbReference type="Pfam" id="PF00078">
    <property type="entry name" value="RVT_1"/>
    <property type="match status" value="1"/>
</dbReference>
<dbReference type="PANTHER" id="PTHR33064:SF37">
    <property type="entry name" value="RIBONUCLEASE H"/>
    <property type="match status" value="1"/>
</dbReference>
<feature type="domain" description="Reverse transcriptase" evidence="1">
    <location>
        <begin position="1"/>
        <end position="67"/>
    </location>
</feature>
<dbReference type="Proteomes" id="UP001165121">
    <property type="component" value="Unassembled WGS sequence"/>
</dbReference>
<evidence type="ECO:0000259" key="1">
    <source>
        <dbReference type="PROSITE" id="PS50878"/>
    </source>
</evidence>
<evidence type="ECO:0000313" key="2">
    <source>
        <dbReference type="EMBL" id="GMF40580.1"/>
    </source>
</evidence>
<gene>
    <name evidence="2" type="ORF">Pfra01_001250400</name>
</gene>
<accession>A0A9W6XKX7</accession>
<dbReference type="PANTHER" id="PTHR33064">
    <property type="entry name" value="POL PROTEIN"/>
    <property type="match status" value="1"/>
</dbReference>
<name>A0A9W6XKX7_9STRA</name>
<dbReference type="PROSITE" id="PS50878">
    <property type="entry name" value="RT_POL"/>
    <property type="match status" value="1"/>
</dbReference>
<dbReference type="Gene3D" id="3.30.70.270">
    <property type="match status" value="2"/>
</dbReference>
<dbReference type="EMBL" id="BSXT01001257">
    <property type="protein sequence ID" value="GMF40580.1"/>
    <property type="molecule type" value="Genomic_DNA"/>
</dbReference>
<dbReference type="InterPro" id="IPR051320">
    <property type="entry name" value="Viral_Replic_Matur_Polypro"/>
</dbReference>
<reference evidence="2" key="1">
    <citation type="submission" date="2023-04" db="EMBL/GenBank/DDBJ databases">
        <title>Phytophthora fragariaefolia NBRC 109709.</title>
        <authorList>
            <person name="Ichikawa N."/>
            <person name="Sato H."/>
            <person name="Tonouchi N."/>
        </authorList>
    </citation>
    <scope>NUCLEOTIDE SEQUENCE</scope>
    <source>
        <strain evidence="2">NBRC 109709</strain>
    </source>
</reference>
<dbReference type="InterPro" id="IPR043128">
    <property type="entry name" value="Rev_trsase/Diguanyl_cyclase"/>
</dbReference>